<sequence>MHLHTIALTTSLLSITQAQTPAPFAPPANASQVDPTLNQPTSYNVAGVLAAASLTDEQQSSGNITNWVHVRVEVPEGTVDPHGSVYRGVPLGQLTYLAGDASQNSVVNVQTINYAGGSGSVPLGAAIECRAFKDSIGQVPFGLPFGDAPNGGQFPYPISGSNVTGVDLRTVLCINRGIAIVNSTVL</sequence>
<keyword evidence="1" id="KW-0732">Signal</keyword>
<dbReference type="OrthoDB" id="10304184at2759"/>
<evidence type="ECO:0000256" key="1">
    <source>
        <dbReference type="SAM" id="SignalP"/>
    </source>
</evidence>
<keyword evidence="3" id="KW-1185">Reference proteome</keyword>
<comment type="caution">
    <text evidence="2">The sequence shown here is derived from an EMBL/GenBank/DDBJ whole genome shotgun (WGS) entry which is preliminary data.</text>
</comment>
<reference evidence="2" key="1">
    <citation type="submission" date="2021-07" db="EMBL/GenBank/DDBJ databases">
        <authorList>
            <person name="Durling M."/>
        </authorList>
    </citation>
    <scope>NUCLEOTIDE SEQUENCE</scope>
</reference>
<name>A0A9N9LT32_9HELO</name>
<dbReference type="Proteomes" id="UP000701801">
    <property type="component" value="Unassembled WGS sequence"/>
</dbReference>
<accession>A0A9N9LT32</accession>
<protein>
    <submittedName>
        <fullName evidence="2">Uncharacterized protein</fullName>
    </submittedName>
</protein>
<evidence type="ECO:0000313" key="2">
    <source>
        <dbReference type="EMBL" id="CAG8979353.1"/>
    </source>
</evidence>
<organism evidence="2 3">
    <name type="scientific">Hymenoscyphus albidus</name>
    <dbReference type="NCBI Taxonomy" id="595503"/>
    <lineage>
        <taxon>Eukaryota</taxon>
        <taxon>Fungi</taxon>
        <taxon>Dikarya</taxon>
        <taxon>Ascomycota</taxon>
        <taxon>Pezizomycotina</taxon>
        <taxon>Leotiomycetes</taxon>
        <taxon>Helotiales</taxon>
        <taxon>Helotiaceae</taxon>
        <taxon>Hymenoscyphus</taxon>
    </lineage>
</organism>
<proteinExistence type="predicted"/>
<feature type="signal peptide" evidence="1">
    <location>
        <begin position="1"/>
        <end position="18"/>
    </location>
</feature>
<dbReference type="AlphaFoldDB" id="A0A9N9LT32"/>
<evidence type="ECO:0000313" key="3">
    <source>
        <dbReference type="Proteomes" id="UP000701801"/>
    </source>
</evidence>
<gene>
    <name evidence="2" type="ORF">HYALB_00002479</name>
</gene>
<dbReference type="EMBL" id="CAJVRM010000307">
    <property type="protein sequence ID" value="CAG8979353.1"/>
    <property type="molecule type" value="Genomic_DNA"/>
</dbReference>
<feature type="chain" id="PRO_5040208039" evidence="1">
    <location>
        <begin position="19"/>
        <end position="186"/>
    </location>
</feature>